<name>A0A329RE00_9STRA</name>
<comment type="caution">
    <text evidence="5">The sequence shown here is derived from an EMBL/GenBank/DDBJ whole genome shotgun (WGS) entry which is preliminary data.</text>
</comment>
<dbReference type="Gene3D" id="3.10.10.10">
    <property type="entry name" value="HIV Type 1 Reverse Transcriptase, subunit A, domain 1"/>
    <property type="match status" value="1"/>
</dbReference>
<dbReference type="AlphaFoldDB" id="A0A329RE00"/>
<evidence type="ECO:0000313" key="5">
    <source>
        <dbReference type="EMBL" id="RAW22933.1"/>
    </source>
</evidence>
<accession>A0A329RE00</accession>
<dbReference type="Proteomes" id="UP000736787">
    <property type="component" value="Unassembled WGS sequence"/>
</dbReference>
<dbReference type="Proteomes" id="UP000760860">
    <property type="component" value="Unassembled WGS sequence"/>
</dbReference>
<sequence length="327" mass="37687">MRRTLFLQVRLEVRLRDGARPTKCKPRKYPPHIRRFLHEFNQRLVDLGLVYEIPKSRWSSPELPVKKSADLLDLRQTVSYRVTSAQTDIMAAVMPILSLVVERARGTKHFGLFDFLKGFWQVPLAELCQEWFSYMTDEKIFTPRRVPQGSSDAAIQFQKTMEECFASLLYKHLLIWIDDLLLYADDIDTYLDKLAEFFSLQDQFGLKLSAKKASMYQTEVKWCGRLISGDGVRHDPERIDTLRAIPYPTTAGELQQFVCAIKWIRESIVDFARQVASLQRRLDAALADTKRTKRAAAGIKIELMQEECGAYDQVKRILATASTLVMG</sequence>
<dbReference type="EMBL" id="RCMI01001356">
    <property type="protein sequence ID" value="KAG2886197.1"/>
    <property type="molecule type" value="Genomic_DNA"/>
</dbReference>
<dbReference type="InterPro" id="IPR043128">
    <property type="entry name" value="Rev_trsase/Diguanyl_cyclase"/>
</dbReference>
<dbReference type="OrthoDB" id="122593at2759"/>
<dbReference type="InterPro" id="IPR000477">
    <property type="entry name" value="RT_dom"/>
</dbReference>
<dbReference type="VEuPathDB" id="FungiDB:PC110_g20631"/>
<evidence type="ECO:0000313" key="2">
    <source>
        <dbReference type="EMBL" id="KAG2886197.1"/>
    </source>
</evidence>
<reference evidence="5 6" key="1">
    <citation type="submission" date="2018-01" db="EMBL/GenBank/DDBJ databases">
        <title>Draft genome of the strawberry crown rot pathogen Phytophthora cactorum.</title>
        <authorList>
            <person name="Armitage A.D."/>
            <person name="Lysoe E."/>
            <person name="Nellist C.F."/>
            <person name="Harrison R.J."/>
            <person name="Brurberg M.B."/>
        </authorList>
    </citation>
    <scope>NUCLEOTIDE SEQUENCE [LARGE SCALE GENOMIC DNA]</scope>
    <source>
        <strain evidence="5 6">10300</strain>
    </source>
</reference>
<evidence type="ECO:0000313" key="6">
    <source>
        <dbReference type="Proteomes" id="UP000251314"/>
    </source>
</evidence>
<dbReference type="STRING" id="29920.A0A329RE00"/>
<dbReference type="PROSITE" id="PS50878">
    <property type="entry name" value="RT_POL"/>
    <property type="match status" value="1"/>
</dbReference>
<dbReference type="Gene3D" id="3.30.70.270">
    <property type="match status" value="2"/>
</dbReference>
<dbReference type="Proteomes" id="UP000251314">
    <property type="component" value="Unassembled WGS sequence"/>
</dbReference>
<feature type="domain" description="Reverse transcriptase" evidence="1">
    <location>
        <begin position="1"/>
        <end position="227"/>
    </location>
</feature>
<keyword evidence="6" id="KW-1185">Reference proteome</keyword>
<dbReference type="SUPFAM" id="SSF56672">
    <property type="entry name" value="DNA/RNA polymerases"/>
    <property type="match status" value="1"/>
</dbReference>
<dbReference type="PANTHER" id="PTHR33064">
    <property type="entry name" value="POL PROTEIN"/>
    <property type="match status" value="1"/>
</dbReference>
<dbReference type="EMBL" id="RCMV01001346">
    <property type="protein sequence ID" value="KAG3209026.1"/>
    <property type="molecule type" value="Genomic_DNA"/>
</dbReference>
<evidence type="ECO:0000313" key="3">
    <source>
        <dbReference type="EMBL" id="KAG2893069.1"/>
    </source>
</evidence>
<dbReference type="Pfam" id="PF00078">
    <property type="entry name" value="RVT_1"/>
    <property type="match status" value="1"/>
</dbReference>
<organism evidence="5 6">
    <name type="scientific">Phytophthora cactorum</name>
    <dbReference type="NCBI Taxonomy" id="29920"/>
    <lineage>
        <taxon>Eukaryota</taxon>
        <taxon>Sar</taxon>
        <taxon>Stramenopiles</taxon>
        <taxon>Oomycota</taxon>
        <taxon>Peronosporomycetes</taxon>
        <taxon>Peronosporales</taxon>
        <taxon>Peronosporaceae</taxon>
        <taxon>Phytophthora</taxon>
    </lineage>
</organism>
<reference evidence="2" key="2">
    <citation type="submission" date="2018-10" db="EMBL/GenBank/DDBJ databases">
        <title>Effector identification in a new, highly contiguous assembly of the strawberry crown rot pathogen Phytophthora cactorum.</title>
        <authorList>
            <person name="Armitage A.D."/>
            <person name="Nellist C.F."/>
            <person name="Bates H."/>
            <person name="Vickerstaff R.J."/>
            <person name="Harrison R.J."/>
        </authorList>
    </citation>
    <scope>NUCLEOTIDE SEQUENCE</scope>
    <source>
        <strain evidence="2">4032</strain>
        <strain evidence="3">4040</strain>
        <strain evidence="4">P421</strain>
    </source>
</reference>
<evidence type="ECO:0000313" key="4">
    <source>
        <dbReference type="EMBL" id="KAG3209026.1"/>
    </source>
</evidence>
<dbReference type="EMBL" id="MJFZ01001178">
    <property type="protein sequence ID" value="RAW22933.1"/>
    <property type="molecule type" value="Genomic_DNA"/>
</dbReference>
<dbReference type="InterPro" id="IPR051320">
    <property type="entry name" value="Viral_Replic_Matur_Polypro"/>
</dbReference>
<protein>
    <recommendedName>
        <fullName evidence="1">Reverse transcriptase domain-containing protein</fullName>
    </recommendedName>
</protein>
<dbReference type="EMBL" id="RCMK01001504">
    <property type="protein sequence ID" value="KAG2893069.1"/>
    <property type="molecule type" value="Genomic_DNA"/>
</dbReference>
<evidence type="ECO:0000259" key="1">
    <source>
        <dbReference type="PROSITE" id="PS50878"/>
    </source>
</evidence>
<dbReference type="PANTHER" id="PTHR33064:SF37">
    <property type="entry name" value="RIBONUCLEASE H"/>
    <property type="match status" value="1"/>
</dbReference>
<gene>
    <name evidence="5" type="ORF">PC110_g20631</name>
    <name evidence="2" type="ORF">PC115_g20746</name>
    <name evidence="3" type="ORF">PC117_g23875</name>
    <name evidence="4" type="ORF">PC129_g19953</name>
</gene>
<proteinExistence type="predicted"/>
<dbReference type="Proteomes" id="UP000774804">
    <property type="component" value="Unassembled WGS sequence"/>
</dbReference>
<dbReference type="InterPro" id="IPR043502">
    <property type="entry name" value="DNA/RNA_pol_sf"/>
</dbReference>